<comment type="caution">
    <text evidence="2">The sequence shown here is derived from an EMBL/GenBank/DDBJ whole genome shotgun (WGS) entry which is preliminary data.</text>
</comment>
<proteinExistence type="predicted"/>
<name>A0A839HB92_9GAMM</name>
<keyword evidence="3" id="KW-1185">Reference proteome</keyword>
<evidence type="ECO:0000313" key="3">
    <source>
        <dbReference type="Proteomes" id="UP000548632"/>
    </source>
</evidence>
<evidence type="ECO:0000256" key="1">
    <source>
        <dbReference type="SAM" id="SignalP"/>
    </source>
</evidence>
<gene>
    <name evidence="2" type="ORF">HUK38_08625</name>
</gene>
<sequence length="514" mass="54449">MANFFKKAKLAGAVAAAMAAGLAVQTAEAVNLSPDGLGEVALVPYYSARNGYDTYISIVNTDPVNVIAVKIRFREHDNSRDARDFLIYLSPNDVWTGTITMHAAVDATGAPLPPDAAGNPALGWPVIQTNDNSCTVPSLIPFEADASQATRAGMRGVAFTSADYDGTTRTDVGSSSIVRTYDGYVEIIEMGTANPAVSPIAALAVHSNGVPASCPTLEAQYNEAVITSGFQHIQAQFREPLNVMKVAANLINAGSGLVVPMPVTMLANFNNNNSLMLNPPRDTRPDLGDVFPPEIIKINSAGGVQTDEFETGYDSVSALLMATSVINEYAIGGAARALNDWVLTFPTKHFYADGRALSPFSNSYGACETVEYDYANREENSPVGFNVPFSPPLPTPVPQICKEVNILSFAVDGNNIYSALAGNISNASPPPANNVYGIQLEDGFTSGWLNLTFTGNAATDAENGGIVGTDTNDGITETRYLGLPVIGFGIKTYSNTTTGIQYGITQEHAYTRNP</sequence>
<dbReference type="Proteomes" id="UP000548632">
    <property type="component" value="Unassembled WGS sequence"/>
</dbReference>
<feature type="chain" id="PRO_5032469681" evidence="1">
    <location>
        <begin position="30"/>
        <end position="514"/>
    </location>
</feature>
<evidence type="ECO:0000313" key="2">
    <source>
        <dbReference type="EMBL" id="MBB1126295.1"/>
    </source>
</evidence>
<feature type="signal peptide" evidence="1">
    <location>
        <begin position="1"/>
        <end position="29"/>
    </location>
</feature>
<dbReference type="RefSeq" id="WP_182583919.1">
    <property type="nucleotide sequence ID" value="NZ_JABVCQ010000016.1"/>
</dbReference>
<protein>
    <submittedName>
        <fullName evidence="2">Uncharacterized protein</fullName>
    </submittedName>
</protein>
<organism evidence="2 3">
    <name type="scientific">Thiospirillum jenense</name>
    <dbReference type="NCBI Taxonomy" id="1653858"/>
    <lineage>
        <taxon>Bacteria</taxon>
        <taxon>Pseudomonadati</taxon>
        <taxon>Pseudomonadota</taxon>
        <taxon>Gammaproteobacteria</taxon>
        <taxon>Chromatiales</taxon>
        <taxon>Chromatiaceae</taxon>
        <taxon>Thiospirillum</taxon>
    </lineage>
</organism>
<keyword evidence="1" id="KW-0732">Signal</keyword>
<dbReference type="EMBL" id="JABVCQ010000016">
    <property type="protein sequence ID" value="MBB1126295.1"/>
    <property type="molecule type" value="Genomic_DNA"/>
</dbReference>
<accession>A0A839HB92</accession>
<dbReference type="AlphaFoldDB" id="A0A839HB92"/>
<reference evidence="2 3" key="1">
    <citation type="journal article" date="2020" name="Arch. Microbiol.">
        <title>The genome sequence of the giant phototrophic gammaproteobacterium Thiospirillum jenense gives insight into its physiological properties and phylogenetic relationships.</title>
        <authorList>
            <person name="Imhoff J.F."/>
            <person name="Meyer T.E."/>
            <person name="Kyndt J.A."/>
        </authorList>
    </citation>
    <scope>NUCLEOTIDE SEQUENCE [LARGE SCALE GENOMIC DNA]</scope>
    <source>
        <strain evidence="2 3">DSM 216</strain>
    </source>
</reference>